<accession>A0A9D3NS28</accession>
<organism evidence="2 3">
    <name type="scientific">Hemibagrus wyckioides</name>
    <dbReference type="NCBI Taxonomy" id="337641"/>
    <lineage>
        <taxon>Eukaryota</taxon>
        <taxon>Metazoa</taxon>
        <taxon>Chordata</taxon>
        <taxon>Craniata</taxon>
        <taxon>Vertebrata</taxon>
        <taxon>Euteleostomi</taxon>
        <taxon>Actinopterygii</taxon>
        <taxon>Neopterygii</taxon>
        <taxon>Teleostei</taxon>
        <taxon>Ostariophysi</taxon>
        <taxon>Siluriformes</taxon>
        <taxon>Bagridae</taxon>
        <taxon>Hemibagrus</taxon>
    </lineage>
</organism>
<proteinExistence type="predicted"/>
<protein>
    <submittedName>
        <fullName evidence="2">Uncharacterized protein</fullName>
    </submittedName>
</protein>
<dbReference type="EMBL" id="JAHKSW010000010">
    <property type="protein sequence ID" value="KAG7327556.1"/>
    <property type="molecule type" value="Genomic_DNA"/>
</dbReference>
<evidence type="ECO:0000256" key="1">
    <source>
        <dbReference type="SAM" id="MobiDB-lite"/>
    </source>
</evidence>
<sequence>MGSERTRVVGSMVEMVAELVLTCRINTRARLRLSVSGSRGDSRGRPGFNGVGSRGGQLHPPGTGSSAEQSIRREEAARGQATQPQAMVPRDHQRSSLPLPVNLHQPKADHV</sequence>
<feature type="region of interest" description="Disordered" evidence="1">
    <location>
        <begin position="34"/>
        <end position="111"/>
    </location>
</feature>
<reference evidence="2 3" key="1">
    <citation type="submission" date="2021-06" db="EMBL/GenBank/DDBJ databases">
        <title>Chromosome-level genome assembly of the red-tail catfish (Hemibagrus wyckioides).</title>
        <authorList>
            <person name="Shao F."/>
        </authorList>
    </citation>
    <scope>NUCLEOTIDE SEQUENCE [LARGE SCALE GENOMIC DNA]</scope>
    <source>
        <strain evidence="2">EC202008001</strain>
        <tissue evidence="2">Blood</tissue>
    </source>
</reference>
<evidence type="ECO:0000313" key="2">
    <source>
        <dbReference type="EMBL" id="KAG7327556.1"/>
    </source>
</evidence>
<evidence type="ECO:0000313" key="3">
    <source>
        <dbReference type="Proteomes" id="UP000824219"/>
    </source>
</evidence>
<keyword evidence="3" id="KW-1185">Reference proteome</keyword>
<name>A0A9D3NS28_9TELE</name>
<comment type="caution">
    <text evidence="2">The sequence shown here is derived from an EMBL/GenBank/DDBJ whole genome shotgun (WGS) entry which is preliminary data.</text>
</comment>
<gene>
    <name evidence="2" type="ORF">KOW79_009162</name>
</gene>
<dbReference type="Proteomes" id="UP000824219">
    <property type="component" value="Linkage Group LG10"/>
</dbReference>
<dbReference type="AlphaFoldDB" id="A0A9D3NS28"/>